<proteinExistence type="predicted"/>
<dbReference type="RefSeq" id="WP_343958065.1">
    <property type="nucleotide sequence ID" value="NZ_BAAAMN010000041.1"/>
</dbReference>
<evidence type="ECO:0000313" key="1">
    <source>
        <dbReference type="EMBL" id="GAA2039058.1"/>
    </source>
</evidence>
<reference evidence="2" key="1">
    <citation type="journal article" date="2019" name="Int. J. Syst. Evol. Microbiol.">
        <title>The Global Catalogue of Microorganisms (GCM) 10K type strain sequencing project: providing services to taxonomists for standard genome sequencing and annotation.</title>
        <authorList>
            <consortium name="The Broad Institute Genomics Platform"/>
            <consortium name="The Broad Institute Genome Sequencing Center for Infectious Disease"/>
            <person name="Wu L."/>
            <person name="Ma J."/>
        </authorList>
    </citation>
    <scope>NUCLEOTIDE SEQUENCE [LARGE SCALE GENOMIC DNA]</scope>
    <source>
        <strain evidence="2">JCM 13595</strain>
    </source>
</reference>
<comment type="caution">
    <text evidence="1">The sequence shown here is derived from an EMBL/GenBank/DDBJ whole genome shotgun (WGS) entry which is preliminary data.</text>
</comment>
<gene>
    <name evidence="1" type="ORF">GCM10009720_19470</name>
</gene>
<name>A0ABP5G5B9_9MICC</name>
<sequence>MTAELVQLQPEFAWPVKFSDHEARALVNRRLKEPADLTATLYHHPFLGLVFQGQSQRPSFFPRAGTRLQPTVLVRAHVLVDLVGGRAYLSDAWDPHEFVSIGHRDETSTITDPEPHVTEAAAVRAAHALLAGVVLRRRRMTPIDDLELVESPIRVGKPNWWVTNREASGSTEVTVDGITGRHYAFSV</sequence>
<protein>
    <submittedName>
        <fullName evidence="1">Uncharacterized protein</fullName>
    </submittedName>
</protein>
<accession>A0ABP5G5B9</accession>
<dbReference type="Proteomes" id="UP001501461">
    <property type="component" value="Unassembled WGS sequence"/>
</dbReference>
<organism evidence="1 2">
    <name type="scientific">Yaniella flava</name>
    <dbReference type="NCBI Taxonomy" id="287930"/>
    <lineage>
        <taxon>Bacteria</taxon>
        <taxon>Bacillati</taxon>
        <taxon>Actinomycetota</taxon>
        <taxon>Actinomycetes</taxon>
        <taxon>Micrococcales</taxon>
        <taxon>Micrococcaceae</taxon>
        <taxon>Yaniella</taxon>
    </lineage>
</organism>
<dbReference type="EMBL" id="BAAAMN010000041">
    <property type="protein sequence ID" value="GAA2039058.1"/>
    <property type="molecule type" value="Genomic_DNA"/>
</dbReference>
<evidence type="ECO:0000313" key="2">
    <source>
        <dbReference type="Proteomes" id="UP001501461"/>
    </source>
</evidence>
<keyword evidence="2" id="KW-1185">Reference proteome</keyword>